<dbReference type="SUPFAM" id="SSF47413">
    <property type="entry name" value="lambda repressor-like DNA-binding domains"/>
    <property type="match status" value="1"/>
</dbReference>
<protein>
    <recommendedName>
        <fullName evidence="1">HTH cro/C1-type domain-containing protein</fullName>
    </recommendedName>
</protein>
<name>A0ABN6WX00_9BACT</name>
<dbReference type="InterPro" id="IPR010982">
    <property type="entry name" value="Lambda_DNA-bd_dom_sf"/>
</dbReference>
<dbReference type="CDD" id="cd00093">
    <property type="entry name" value="HTH_XRE"/>
    <property type="match status" value="1"/>
</dbReference>
<dbReference type="Proteomes" id="UP001321445">
    <property type="component" value="Chromosome"/>
</dbReference>
<dbReference type="InterPro" id="IPR001387">
    <property type="entry name" value="Cro/C1-type_HTH"/>
</dbReference>
<evidence type="ECO:0000259" key="1">
    <source>
        <dbReference type="PROSITE" id="PS50943"/>
    </source>
</evidence>
<accession>A0ABN6WX00</accession>
<feature type="domain" description="HTH cro/C1-type" evidence="1">
    <location>
        <begin position="22"/>
        <end position="50"/>
    </location>
</feature>
<dbReference type="Pfam" id="PF01381">
    <property type="entry name" value="HTH_3"/>
    <property type="match status" value="1"/>
</dbReference>
<dbReference type="EMBL" id="AP027370">
    <property type="protein sequence ID" value="BDY13746.1"/>
    <property type="molecule type" value="Genomic_DNA"/>
</dbReference>
<evidence type="ECO:0000313" key="2">
    <source>
        <dbReference type="EMBL" id="BDY13746.1"/>
    </source>
</evidence>
<sequence length="85" mass="9576">MMNVSDIFNIVHNALEAKNNGRKISQKAMAEELGVSMRTYQDWRTGKAQPIAARALMQMLGELDDDEIVRVVKKIKALDEQSDAK</sequence>
<gene>
    <name evidence="2" type="ORF">HCR_20580</name>
</gene>
<dbReference type="Gene3D" id="1.10.260.40">
    <property type="entry name" value="lambda repressor-like DNA-binding domains"/>
    <property type="match status" value="1"/>
</dbReference>
<reference evidence="2 3" key="1">
    <citation type="submission" date="2023-03" db="EMBL/GenBank/DDBJ databases">
        <title>Description of Hydrogenimonas sp. ISO32.</title>
        <authorList>
            <person name="Mino S."/>
            <person name="Fukazawa S."/>
            <person name="Sawabe T."/>
        </authorList>
    </citation>
    <scope>NUCLEOTIDE SEQUENCE [LARGE SCALE GENOMIC DNA]</scope>
    <source>
        <strain evidence="2 3">ISO32</strain>
    </source>
</reference>
<evidence type="ECO:0000313" key="3">
    <source>
        <dbReference type="Proteomes" id="UP001321445"/>
    </source>
</evidence>
<keyword evidence="3" id="KW-1185">Reference proteome</keyword>
<organism evidence="2 3">
    <name type="scientific">Hydrogenimonas cancrithermarum</name>
    <dbReference type="NCBI Taxonomy" id="2993563"/>
    <lineage>
        <taxon>Bacteria</taxon>
        <taxon>Pseudomonadati</taxon>
        <taxon>Campylobacterota</taxon>
        <taxon>Epsilonproteobacteria</taxon>
        <taxon>Campylobacterales</taxon>
        <taxon>Hydrogenimonadaceae</taxon>
        <taxon>Hydrogenimonas</taxon>
    </lineage>
</organism>
<dbReference type="PROSITE" id="PS50943">
    <property type="entry name" value="HTH_CROC1"/>
    <property type="match status" value="1"/>
</dbReference>
<proteinExistence type="predicted"/>